<dbReference type="InterPro" id="IPR013216">
    <property type="entry name" value="Methyltransf_11"/>
</dbReference>
<dbReference type="InterPro" id="IPR052356">
    <property type="entry name" value="Thiol_S-MT"/>
</dbReference>
<dbReference type="PANTHER" id="PTHR45036">
    <property type="entry name" value="METHYLTRANSFERASE LIKE 7B"/>
    <property type="match status" value="1"/>
</dbReference>
<gene>
    <name evidence="2" type="ordered locus">Kfla_4298</name>
</gene>
<dbReference type="Proteomes" id="UP000007967">
    <property type="component" value="Chromosome"/>
</dbReference>
<keyword evidence="2" id="KW-0808">Transferase</keyword>
<reference evidence="3" key="1">
    <citation type="submission" date="2009-09" db="EMBL/GenBank/DDBJ databases">
        <title>The complete genome of Kribbella flavida DSM 17836.</title>
        <authorList>
            <consortium name="US DOE Joint Genome Institute (JGI-PGF)"/>
            <person name="Lucas S."/>
            <person name="Copeland A."/>
            <person name="Lapidus A."/>
            <person name="Glavina del Rio T."/>
            <person name="Dalin E."/>
            <person name="Tice H."/>
            <person name="Bruce D."/>
            <person name="Goodwin L."/>
            <person name="Pitluck S."/>
            <person name="Kyrpides N."/>
            <person name="Mavromatis K."/>
            <person name="Ivanova N."/>
            <person name="Saunders E."/>
            <person name="Brettin T."/>
            <person name="Detter J.C."/>
            <person name="Han C."/>
            <person name="Larimer F."/>
            <person name="Land M."/>
            <person name="Hauser L."/>
            <person name="Markowitz V."/>
            <person name="Cheng J.-F."/>
            <person name="Hugenholtz P."/>
            <person name="Woyke T."/>
            <person name="Wu D."/>
            <person name="Pukall R."/>
            <person name="Klenk H.-P."/>
            <person name="Eisen J.A."/>
        </authorList>
    </citation>
    <scope>NUCLEOTIDE SEQUENCE [LARGE SCALE GENOMIC DNA]</scope>
    <source>
        <strain evidence="3">DSM 17836 / JCM 10339 / NBRC 14399</strain>
    </source>
</reference>
<sequence length="187" mass="20145">MASWSGYPEAKRRLIGSLSGEVLEIGAGTGANFAYLRDDVTWIGLEPNPRDRAALTRSGVGPAGKRRIIDGNAEQIPLPDASVDGALSTVVLCSVDDLTVVLTELRRVLRPGGRFVFFEHVGAAGGAWLRRLQRVAAPFTRRFDRGCDPTRDIETALRAAGFTSVDIEHFTMPGLLPIPFIAGSATR</sequence>
<proteinExistence type="predicted"/>
<dbReference type="OrthoDB" id="65624at2"/>
<dbReference type="Pfam" id="PF08241">
    <property type="entry name" value="Methyltransf_11"/>
    <property type="match status" value="1"/>
</dbReference>
<dbReference type="GO" id="GO:0032259">
    <property type="term" value="P:methylation"/>
    <property type="evidence" value="ECO:0007669"/>
    <property type="project" value="UniProtKB-KW"/>
</dbReference>
<keyword evidence="3" id="KW-1185">Reference proteome</keyword>
<dbReference type="CDD" id="cd02440">
    <property type="entry name" value="AdoMet_MTases"/>
    <property type="match status" value="1"/>
</dbReference>
<dbReference type="HOGENOM" id="CLU_037990_7_1_11"/>
<keyword evidence="2" id="KW-0489">Methyltransferase</keyword>
<dbReference type="Gene3D" id="3.40.50.150">
    <property type="entry name" value="Vaccinia Virus protein VP39"/>
    <property type="match status" value="1"/>
</dbReference>
<dbReference type="GO" id="GO:0008757">
    <property type="term" value="F:S-adenosylmethionine-dependent methyltransferase activity"/>
    <property type="evidence" value="ECO:0007669"/>
    <property type="project" value="InterPro"/>
</dbReference>
<feature type="domain" description="Methyltransferase type 11" evidence="1">
    <location>
        <begin position="23"/>
        <end position="117"/>
    </location>
</feature>
<dbReference type="eggNOG" id="COG2226">
    <property type="taxonomic scope" value="Bacteria"/>
</dbReference>
<dbReference type="PANTHER" id="PTHR45036:SF1">
    <property type="entry name" value="METHYLTRANSFERASE LIKE 7A"/>
    <property type="match status" value="1"/>
</dbReference>
<dbReference type="RefSeq" id="WP_012921887.1">
    <property type="nucleotide sequence ID" value="NC_013729.1"/>
</dbReference>
<protein>
    <submittedName>
        <fullName evidence="2">Methyltransferase type 11</fullName>
    </submittedName>
</protein>
<dbReference type="AlphaFoldDB" id="D2PV52"/>
<dbReference type="EMBL" id="CP001736">
    <property type="protein sequence ID" value="ADB33333.1"/>
    <property type="molecule type" value="Genomic_DNA"/>
</dbReference>
<evidence type="ECO:0000313" key="3">
    <source>
        <dbReference type="Proteomes" id="UP000007967"/>
    </source>
</evidence>
<evidence type="ECO:0000313" key="2">
    <source>
        <dbReference type="EMBL" id="ADB33333.1"/>
    </source>
</evidence>
<name>D2PV52_KRIFD</name>
<organism evidence="2 3">
    <name type="scientific">Kribbella flavida (strain DSM 17836 / JCM 10339 / NBRC 14399)</name>
    <dbReference type="NCBI Taxonomy" id="479435"/>
    <lineage>
        <taxon>Bacteria</taxon>
        <taxon>Bacillati</taxon>
        <taxon>Actinomycetota</taxon>
        <taxon>Actinomycetes</taxon>
        <taxon>Propionibacteriales</taxon>
        <taxon>Kribbellaceae</taxon>
        <taxon>Kribbella</taxon>
    </lineage>
</organism>
<dbReference type="KEGG" id="kfl:Kfla_4298"/>
<reference evidence="2 3" key="2">
    <citation type="journal article" date="2010" name="Stand. Genomic Sci.">
        <title>Complete genome sequence of Kribbella flavida type strain (IFO 14399).</title>
        <authorList>
            <person name="Pukall R."/>
            <person name="Lapidus A."/>
            <person name="Glavina Del Rio T."/>
            <person name="Copeland A."/>
            <person name="Tice H."/>
            <person name="Cheng J.-F."/>
            <person name="Lucas S."/>
            <person name="Chen F."/>
            <person name="Nolan M."/>
            <person name="LaButti K."/>
            <person name="Pati A."/>
            <person name="Ivanova N."/>
            <person name="Mavrommatis K."/>
            <person name="Mikhailova N."/>
            <person name="Pitluck S."/>
            <person name="Bruce D."/>
            <person name="Goodwin L."/>
            <person name="Land M."/>
            <person name="Hauser L."/>
            <person name="Chang Y.-J."/>
            <person name="Jeffries C.D."/>
            <person name="Chen A."/>
            <person name="Palaniappan K."/>
            <person name="Chain P."/>
            <person name="Rohde M."/>
            <person name="Goeker M."/>
            <person name="Bristow J."/>
            <person name="Eisen J.A."/>
            <person name="Markowitz V."/>
            <person name="Hugenholtz P."/>
            <person name="Kyrpides N.C."/>
            <person name="Klenk H.-P."/>
            <person name="Brettin T."/>
        </authorList>
    </citation>
    <scope>NUCLEOTIDE SEQUENCE [LARGE SCALE GENOMIC DNA]</scope>
    <source>
        <strain evidence="3">DSM 17836 / JCM 10339 / NBRC 14399</strain>
    </source>
</reference>
<accession>D2PV52</accession>
<evidence type="ECO:0000259" key="1">
    <source>
        <dbReference type="Pfam" id="PF08241"/>
    </source>
</evidence>
<dbReference type="SUPFAM" id="SSF53335">
    <property type="entry name" value="S-adenosyl-L-methionine-dependent methyltransferases"/>
    <property type="match status" value="1"/>
</dbReference>
<dbReference type="InterPro" id="IPR029063">
    <property type="entry name" value="SAM-dependent_MTases_sf"/>
</dbReference>